<dbReference type="PANTHER" id="PTHR30041:SF8">
    <property type="entry name" value="PROTEIN YFFB"/>
    <property type="match status" value="1"/>
</dbReference>
<dbReference type="PANTHER" id="PTHR30041">
    <property type="entry name" value="ARSENATE REDUCTASE"/>
    <property type="match status" value="1"/>
</dbReference>
<dbReference type="STRING" id="1005928.SAMN04487859_10557"/>
<dbReference type="OrthoDB" id="9803749at2"/>
<protein>
    <submittedName>
        <fullName evidence="3">ArsC family protein</fullName>
    </submittedName>
</protein>
<dbReference type="AlphaFoldDB" id="A0A1I5A5A9"/>
<evidence type="ECO:0000313" key="4">
    <source>
        <dbReference type="Proteomes" id="UP000198599"/>
    </source>
</evidence>
<comment type="similarity">
    <text evidence="1 2">Belongs to the ArsC family.</text>
</comment>
<gene>
    <name evidence="3" type="ORF">SAMN04487859_10557</name>
</gene>
<dbReference type="SUPFAM" id="SSF52833">
    <property type="entry name" value="Thioredoxin-like"/>
    <property type="match status" value="1"/>
</dbReference>
<reference evidence="4" key="1">
    <citation type="submission" date="2016-10" db="EMBL/GenBank/DDBJ databases">
        <authorList>
            <person name="Varghese N."/>
            <person name="Submissions S."/>
        </authorList>
    </citation>
    <scope>NUCLEOTIDE SEQUENCE [LARGE SCALE GENOMIC DNA]</scope>
    <source>
        <strain evidence="4">DSM 28463</strain>
    </source>
</reference>
<dbReference type="Proteomes" id="UP000198599">
    <property type="component" value="Unassembled WGS sequence"/>
</dbReference>
<dbReference type="PROSITE" id="PS51353">
    <property type="entry name" value="ARSC"/>
    <property type="match status" value="1"/>
</dbReference>
<dbReference type="Gene3D" id="3.40.30.10">
    <property type="entry name" value="Glutaredoxin"/>
    <property type="match status" value="1"/>
</dbReference>
<dbReference type="InterPro" id="IPR006660">
    <property type="entry name" value="Arsenate_reductase-like"/>
</dbReference>
<evidence type="ECO:0000313" key="3">
    <source>
        <dbReference type="EMBL" id="SFN57409.1"/>
    </source>
</evidence>
<name>A0A1I5A5A9_9RHOB</name>
<organism evidence="3 4">
    <name type="scientific">Roseovarius lutimaris</name>
    <dbReference type="NCBI Taxonomy" id="1005928"/>
    <lineage>
        <taxon>Bacteria</taxon>
        <taxon>Pseudomonadati</taxon>
        <taxon>Pseudomonadota</taxon>
        <taxon>Alphaproteobacteria</taxon>
        <taxon>Rhodobacterales</taxon>
        <taxon>Roseobacteraceae</taxon>
        <taxon>Roseovarius</taxon>
    </lineage>
</organism>
<keyword evidence="4" id="KW-1185">Reference proteome</keyword>
<accession>A0A1I5A5A9</accession>
<proteinExistence type="inferred from homology"/>
<evidence type="ECO:0000256" key="2">
    <source>
        <dbReference type="PROSITE-ProRule" id="PRU01282"/>
    </source>
</evidence>
<evidence type="ECO:0000256" key="1">
    <source>
        <dbReference type="ARBA" id="ARBA00007198"/>
    </source>
</evidence>
<sequence length="104" mass="11362">MILYGLKTCDTCRKALKSLPNAEFRDVRTDGVPQDVMGAALERFGGALLNRKSTTWRGLSESERDQSPLELLAAHPSLMKRPLIEAQGALYLGWGSDTQSALLG</sequence>
<dbReference type="Pfam" id="PF03960">
    <property type="entry name" value="ArsC"/>
    <property type="match status" value="1"/>
</dbReference>
<dbReference type="RefSeq" id="WP_092835636.1">
    <property type="nucleotide sequence ID" value="NZ_FOVP01000005.1"/>
</dbReference>
<dbReference type="InterPro" id="IPR036249">
    <property type="entry name" value="Thioredoxin-like_sf"/>
</dbReference>
<dbReference type="EMBL" id="FOVP01000005">
    <property type="protein sequence ID" value="SFN57409.1"/>
    <property type="molecule type" value="Genomic_DNA"/>
</dbReference>